<accession>A0AA39E0P5</accession>
<evidence type="ECO:0000313" key="2">
    <source>
        <dbReference type="EMBL" id="KAJ9705266.1"/>
    </source>
</evidence>
<feature type="coiled-coil region" evidence="1">
    <location>
        <begin position="118"/>
        <end position="164"/>
    </location>
</feature>
<dbReference type="AlphaFoldDB" id="A0AA39E0P5"/>
<feature type="coiled-coil region" evidence="1">
    <location>
        <begin position="1"/>
        <end position="80"/>
    </location>
</feature>
<comment type="caution">
    <text evidence="2">The sequence shown here is derived from an EMBL/GenBank/DDBJ whole genome shotgun (WGS) entry which is preliminary data.</text>
</comment>
<name>A0AA39E0P5_VITRO</name>
<keyword evidence="3" id="KW-1185">Reference proteome</keyword>
<evidence type="ECO:0000256" key="1">
    <source>
        <dbReference type="SAM" id="Coils"/>
    </source>
</evidence>
<dbReference type="EMBL" id="JARBHA010000003">
    <property type="protein sequence ID" value="KAJ9705266.1"/>
    <property type="molecule type" value="Genomic_DNA"/>
</dbReference>
<protein>
    <submittedName>
        <fullName evidence="2">Uncharacterized protein</fullName>
    </submittedName>
</protein>
<proteinExistence type="predicted"/>
<gene>
    <name evidence="2" type="ORF">PVL29_003362</name>
</gene>
<organism evidence="2 3">
    <name type="scientific">Vitis rotundifolia</name>
    <name type="common">Muscadine grape</name>
    <dbReference type="NCBI Taxonomy" id="103349"/>
    <lineage>
        <taxon>Eukaryota</taxon>
        <taxon>Viridiplantae</taxon>
        <taxon>Streptophyta</taxon>
        <taxon>Embryophyta</taxon>
        <taxon>Tracheophyta</taxon>
        <taxon>Spermatophyta</taxon>
        <taxon>Magnoliopsida</taxon>
        <taxon>eudicotyledons</taxon>
        <taxon>Gunneridae</taxon>
        <taxon>Pentapetalae</taxon>
        <taxon>rosids</taxon>
        <taxon>Vitales</taxon>
        <taxon>Vitaceae</taxon>
        <taxon>Viteae</taxon>
        <taxon>Vitis</taxon>
    </lineage>
</organism>
<reference evidence="2 3" key="1">
    <citation type="journal article" date="2023" name="BMC Biotechnol.">
        <title>Vitis rotundifolia cv Carlos genome sequencing.</title>
        <authorList>
            <person name="Huff M."/>
            <person name="Hulse-Kemp A."/>
            <person name="Scheffler B."/>
            <person name="Youngblood R."/>
            <person name="Simpson S."/>
            <person name="Babiker E."/>
            <person name="Staton M."/>
        </authorList>
    </citation>
    <scope>NUCLEOTIDE SEQUENCE [LARGE SCALE GENOMIC DNA]</scope>
    <source>
        <tissue evidence="2">Leaf</tissue>
    </source>
</reference>
<dbReference type="PANTHER" id="PTHR35712:SF1">
    <property type="entry name" value="MYOSIN HEAVY CHAIN-LIKE PROTEIN"/>
    <property type="match status" value="1"/>
</dbReference>
<dbReference type="PANTHER" id="PTHR35712">
    <property type="entry name" value="MYOSIN HEAVY CHAIN-LIKE PROTEIN"/>
    <property type="match status" value="1"/>
</dbReference>
<keyword evidence="1" id="KW-0175">Coiled coil</keyword>
<evidence type="ECO:0000313" key="3">
    <source>
        <dbReference type="Proteomes" id="UP001168098"/>
    </source>
</evidence>
<dbReference type="Proteomes" id="UP001168098">
    <property type="component" value="Unassembled WGS sequence"/>
</dbReference>
<feature type="coiled-coil region" evidence="1">
    <location>
        <begin position="413"/>
        <end position="461"/>
    </location>
</feature>
<sequence length="673" mass="76481">MDEKSNDNESLIARIQQLEHERDELRKDIEQLCIQQAGPSYLVVATRMHFQRTAGLEQEIENLKKKVAASTRENLNLQEELSEAYRIKSQLADLHNAEVSKNLEAEKQIKFFQGCVAAAFAERDHSIMEAEKAKEKEELALQEFNNFQKRIKELESDNLKQKQLNVALQIDLANQEDQNETFKKVINKFFEIRQYSLEAFEDANWDDKCGCLLSDPVEMWSFNTNDETSTSKYIDALEEELEMVRNSVDNLQNKLRVGLEIENHLKKKVSELEKQKIISHQMFKNRISGLLHYHSQHRLHVVNLLDEGKSHLKSIIDVVEEKIRQLDADREQNLEPLQRDLKLDENECRDVHVSIVGDHNSVAESNIPGLPNNVIDGMGDASEVLAQAMQEKVSALLLLSQQEERHLLESNVNIVLQKKMEELQRNLLQVTNEKVKALMELAQLKQEYQLLQEKISHDMKRGNFLADIGEKRNATLEREGKLKNLLKKTYLRRWIGALDYSGNQAEAHLNSEGNFSGRKSNYSMDFARMKIENATLKESMESIEHLTSSIRRLRLTLLEAKESVTSGRTVSSVLEALDDIINEAKLVKTALGSSLPVSWSAEADGESFGESMDNSPGYFHGDSSSEKIDSVCAAGFEMVELLIFAVQVLKDSTIKRSSSNCLVKGIVGGSIGL</sequence>